<reference evidence="7" key="1">
    <citation type="submission" date="2021-01" db="EMBL/GenBank/DDBJ databases">
        <authorList>
            <person name="Corre E."/>
            <person name="Pelletier E."/>
            <person name="Niang G."/>
            <person name="Scheremetjew M."/>
            <person name="Finn R."/>
            <person name="Kale V."/>
            <person name="Holt S."/>
            <person name="Cochrane G."/>
            <person name="Meng A."/>
            <person name="Brown T."/>
            <person name="Cohen L."/>
        </authorList>
    </citation>
    <scope>NUCLEOTIDE SEQUENCE</scope>
    <source>
        <strain evidence="7">CCMP1661</strain>
    </source>
</reference>
<feature type="region of interest" description="Disordered" evidence="5">
    <location>
        <begin position="270"/>
        <end position="299"/>
    </location>
</feature>
<evidence type="ECO:0000259" key="6">
    <source>
        <dbReference type="PROSITE" id="PS50089"/>
    </source>
</evidence>
<dbReference type="InterPro" id="IPR013083">
    <property type="entry name" value="Znf_RING/FYVE/PHD"/>
</dbReference>
<dbReference type="GO" id="GO:0061630">
    <property type="term" value="F:ubiquitin protein ligase activity"/>
    <property type="evidence" value="ECO:0007669"/>
    <property type="project" value="TreeGrafter"/>
</dbReference>
<dbReference type="GO" id="GO:0008270">
    <property type="term" value="F:zinc ion binding"/>
    <property type="evidence" value="ECO:0007669"/>
    <property type="project" value="UniProtKB-KW"/>
</dbReference>
<evidence type="ECO:0000256" key="3">
    <source>
        <dbReference type="ARBA" id="ARBA00022833"/>
    </source>
</evidence>
<dbReference type="Pfam" id="PF13920">
    <property type="entry name" value="zf-C3HC4_3"/>
    <property type="match status" value="1"/>
</dbReference>
<evidence type="ECO:0000256" key="4">
    <source>
        <dbReference type="PROSITE-ProRule" id="PRU00175"/>
    </source>
</evidence>
<dbReference type="GO" id="GO:0010468">
    <property type="term" value="P:regulation of gene expression"/>
    <property type="evidence" value="ECO:0007669"/>
    <property type="project" value="TreeGrafter"/>
</dbReference>
<feature type="region of interest" description="Disordered" evidence="5">
    <location>
        <begin position="1"/>
        <end position="26"/>
    </location>
</feature>
<proteinExistence type="predicted"/>
<evidence type="ECO:0000256" key="2">
    <source>
        <dbReference type="ARBA" id="ARBA00022771"/>
    </source>
</evidence>
<keyword evidence="3" id="KW-0862">Zinc</keyword>
<keyword evidence="1" id="KW-0479">Metal-binding</keyword>
<feature type="domain" description="RING-type" evidence="6">
    <location>
        <begin position="332"/>
        <end position="373"/>
    </location>
</feature>
<protein>
    <recommendedName>
        <fullName evidence="6">RING-type domain-containing protein</fullName>
    </recommendedName>
</protein>
<feature type="compositionally biased region" description="Basic and acidic residues" evidence="5">
    <location>
        <begin position="282"/>
        <end position="295"/>
    </location>
</feature>
<keyword evidence="2 4" id="KW-0863">Zinc-finger</keyword>
<organism evidence="7">
    <name type="scientific">Fibrocapsa japonica</name>
    <dbReference type="NCBI Taxonomy" id="94617"/>
    <lineage>
        <taxon>Eukaryota</taxon>
        <taxon>Sar</taxon>
        <taxon>Stramenopiles</taxon>
        <taxon>Ochrophyta</taxon>
        <taxon>Raphidophyceae</taxon>
        <taxon>Chattonellales</taxon>
        <taxon>Chattonellaceae</taxon>
        <taxon>Fibrocapsa</taxon>
    </lineage>
</organism>
<dbReference type="GO" id="GO:0016567">
    <property type="term" value="P:protein ubiquitination"/>
    <property type="evidence" value="ECO:0007669"/>
    <property type="project" value="TreeGrafter"/>
</dbReference>
<dbReference type="PROSITE" id="PS50089">
    <property type="entry name" value="ZF_RING_2"/>
    <property type="match status" value="1"/>
</dbReference>
<dbReference type="Gene3D" id="3.30.40.10">
    <property type="entry name" value="Zinc/RING finger domain, C3HC4 (zinc finger)"/>
    <property type="match status" value="1"/>
</dbReference>
<dbReference type="EMBL" id="HBHR01022000">
    <property type="protein sequence ID" value="CAD9873414.1"/>
    <property type="molecule type" value="Transcribed_RNA"/>
</dbReference>
<dbReference type="InterPro" id="IPR001841">
    <property type="entry name" value="Znf_RING"/>
</dbReference>
<sequence length="385" mass="41756">MKSYFGIGTREHKMRGSKSGSRRNASTDISPWHVVASEGCEVRDNNDSIVAELPFGTLIHGSVLDSNQLVIKYPVVGCCKVRSDGGITLLAPGDLLEGAKWRYRVVCPTGAVVREGLELTSAYCRTIEVHSIFEASERRVNRQGLARLRLEDGWVSEALNPLSGQRGLVAQLVPLPSPLRYEVVHPSGAVVRSSPELTSPILCIHPPGTSLEVDEKRFSNHPAKRNVPRLRLSRSEGWVSQCLNADPPAPILRLQGVAIDNTTSAAMPAPTIISPSAPPCPDAKENGDSGRRNGDGEEDECVHCKGRIKKEAIATEESFLCMNSVAGEDHSCVICLSNPRNCTFVHGDTGHIACCLECARVVKANGDSCPVCRNPIEKVIQHFWA</sequence>
<evidence type="ECO:0000313" key="7">
    <source>
        <dbReference type="EMBL" id="CAD9873414.1"/>
    </source>
</evidence>
<name>A0A7S2V8C6_9STRA</name>
<dbReference type="PANTHER" id="PTHR46858:SF5">
    <property type="entry name" value="E3 UBIQUITIN-PROTEIN LIGASE APD1-RELATED"/>
    <property type="match status" value="1"/>
</dbReference>
<dbReference type="PANTHER" id="PTHR46858">
    <property type="entry name" value="OS05G0521000 PROTEIN"/>
    <property type="match status" value="1"/>
</dbReference>
<accession>A0A7S2V8C6</accession>
<dbReference type="CDD" id="cd16646">
    <property type="entry name" value="mRING-HC-C2H2C4_MDM2-like"/>
    <property type="match status" value="1"/>
</dbReference>
<gene>
    <name evidence="7" type="ORF">FJAP1339_LOCUS11242</name>
</gene>
<evidence type="ECO:0000256" key="5">
    <source>
        <dbReference type="SAM" id="MobiDB-lite"/>
    </source>
</evidence>
<evidence type="ECO:0000256" key="1">
    <source>
        <dbReference type="ARBA" id="ARBA00022723"/>
    </source>
</evidence>
<dbReference type="AlphaFoldDB" id="A0A7S2V8C6"/>